<protein>
    <submittedName>
        <fullName evidence="2">DUF6090 family protein</fullName>
    </submittedName>
</protein>
<dbReference type="Pfam" id="PF19578">
    <property type="entry name" value="DUF6090"/>
    <property type="match status" value="1"/>
</dbReference>
<evidence type="ECO:0000313" key="2">
    <source>
        <dbReference type="EMBL" id="MCH4822090.1"/>
    </source>
</evidence>
<keyword evidence="1" id="KW-0472">Membrane</keyword>
<organism evidence="2 3">
    <name type="scientific">Christiangramia lutea</name>
    <dbReference type="NCBI Taxonomy" id="1607951"/>
    <lineage>
        <taxon>Bacteria</taxon>
        <taxon>Pseudomonadati</taxon>
        <taxon>Bacteroidota</taxon>
        <taxon>Flavobacteriia</taxon>
        <taxon>Flavobacteriales</taxon>
        <taxon>Flavobacteriaceae</taxon>
        <taxon>Christiangramia</taxon>
    </lineage>
</organism>
<keyword evidence="1" id="KW-0812">Transmembrane</keyword>
<evidence type="ECO:0000256" key="1">
    <source>
        <dbReference type="SAM" id="Phobius"/>
    </source>
</evidence>
<dbReference type="InterPro" id="IPR045749">
    <property type="entry name" value="DUF6090"/>
</dbReference>
<feature type="transmembrane region" description="Helical" evidence="1">
    <location>
        <begin position="21"/>
        <end position="42"/>
    </location>
</feature>
<dbReference type="EMBL" id="JAKVTV010000001">
    <property type="protein sequence ID" value="MCH4822090.1"/>
    <property type="molecule type" value="Genomic_DNA"/>
</dbReference>
<reference evidence="2" key="1">
    <citation type="submission" date="2022-03" db="EMBL/GenBank/DDBJ databases">
        <title>Gramella crocea sp. nov., isolated from activated sludge of a seafood processing plant.</title>
        <authorList>
            <person name="Zhang X."/>
        </authorList>
    </citation>
    <scope>NUCLEOTIDE SEQUENCE</scope>
    <source>
        <strain evidence="2">YJ019</strain>
    </source>
</reference>
<proteinExistence type="predicted"/>
<name>A0A9X1V0U1_9FLAO</name>
<accession>A0A9X1V0U1</accession>
<evidence type="ECO:0000313" key="3">
    <source>
        <dbReference type="Proteomes" id="UP001139226"/>
    </source>
</evidence>
<keyword evidence="3" id="KW-1185">Reference proteome</keyword>
<sequence>MMRFFRKIRKKLFVDNKFSKYLLYAIGEIVLVVIGILIALAINNYNQERSLRNKEQAYLKGLKEEFQTSKIKLAELIEVNRNNYRGAKRLIELKAKEGEKDNVELSEIIYQSFSSNISFNPNNSLLTEMISSGSLKDIEDNELRGRLTNWFSRLEVISRQERELEHQRESVIDIFRSDAYSLRTILDQTGVSEEVGLPRSDENLSNLELMDSIKFENEVLLFILYCHSTEKAHYLPLMQEIDYVISLIDQELKI</sequence>
<gene>
    <name evidence="2" type="ORF">ML462_02805</name>
</gene>
<comment type="caution">
    <text evidence="2">The sequence shown here is derived from an EMBL/GenBank/DDBJ whole genome shotgun (WGS) entry which is preliminary data.</text>
</comment>
<dbReference type="AlphaFoldDB" id="A0A9X1V0U1"/>
<dbReference type="Proteomes" id="UP001139226">
    <property type="component" value="Unassembled WGS sequence"/>
</dbReference>
<keyword evidence="1" id="KW-1133">Transmembrane helix</keyword>